<dbReference type="Pfam" id="PF22837">
    <property type="entry name" value="M_Eco57I_C"/>
    <property type="match status" value="1"/>
</dbReference>
<comment type="caution">
    <text evidence="3">The sequence shown here is derived from an EMBL/GenBank/DDBJ whole genome shotgun (WGS) entry which is preliminary data.</text>
</comment>
<organism evidence="3">
    <name type="scientific">marine sediment metagenome</name>
    <dbReference type="NCBI Taxonomy" id="412755"/>
    <lineage>
        <taxon>unclassified sequences</taxon>
        <taxon>metagenomes</taxon>
        <taxon>ecological metagenomes</taxon>
    </lineage>
</organism>
<dbReference type="InterPro" id="IPR054520">
    <property type="entry name" value="M_Eco57I_C"/>
</dbReference>
<feature type="compositionally biased region" description="Basic and acidic residues" evidence="1">
    <location>
        <begin position="271"/>
        <end position="282"/>
    </location>
</feature>
<name>X1AXX9_9ZZZZ</name>
<gene>
    <name evidence="3" type="ORF">S01H4_33091</name>
</gene>
<feature type="non-terminal residue" evidence="3">
    <location>
        <position position="1"/>
    </location>
</feature>
<dbReference type="EMBL" id="BART01017367">
    <property type="protein sequence ID" value="GAG76958.1"/>
    <property type="molecule type" value="Genomic_DNA"/>
</dbReference>
<protein>
    <recommendedName>
        <fullName evidence="2">Type II methyltransferase M.Eco57I C-terminal domain-containing protein</fullName>
    </recommendedName>
</protein>
<accession>X1AXX9</accession>
<proteinExistence type="predicted"/>
<evidence type="ECO:0000259" key="2">
    <source>
        <dbReference type="Pfam" id="PF22837"/>
    </source>
</evidence>
<evidence type="ECO:0000313" key="3">
    <source>
        <dbReference type="EMBL" id="GAG76958.1"/>
    </source>
</evidence>
<evidence type="ECO:0000256" key="1">
    <source>
        <dbReference type="SAM" id="MobiDB-lite"/>
    </source>
</evidence>
<feature type="region of interest" description="Disordered" evidence="1">
    <location>
        <begin position="265"/>
        <end position="289"/>
    </location>
</feature>
<dbReference type="AlphaFoldDB" id="X1AXX9"/>
<sequence length="289" mass="33327">GKYLGAKWGKYIRAPEIFFKILERGKDKLVPLKEIAEVRRGFTTGANEFFYLTEAEIKRRGIEREFWMHQDEKGNWVPNYVIKSPRECKSIVVKPEDLKYRVLMIHKDKKDLKGTNVLKYIQEGESKGYHLRPTCASRERWYDLGERERPALVWIKGIWDRHFSPMTDFLCYADQQLYETYLRDARTELISASLNSTFTSLFAEFNARVNLGEGILWIATYEAANMPVIQPQVPEFAKLGSQLKSALGKLSARAITNVSEELGANSPEEVSLDKVKPGRREGFPNITPQ</sequence>
<reference evidence="3" key="1">
    <citation type="journal article" date="2014" name="Front. Microbiol.">
        <title>High frequency of phylogenetically diverse reductive dehalogenase-homologous genes in deep subseafloor sedimentary metagenomes.</title>
        <authorList>
            <person name="Kawai M."/>
            <person name="Futagami T."/>
            <person name="Toyoda A."/>
            <person name="Takaki Y."/>
            <person name="Nishi S."/>
            <person name="Hori S."/>
            <person name="Arai W."/>
            <person name="Tsubouchi T."/>
            <person name="Morono Y."/>
            <person name="Uchiyama I."/>
            <person name="Ito T."/>
            <person name="Fujiyama A."/>
            <person name="Inagaki F."/>
            <person name="Takami H."/>
        </authorList>
    </citation>
    <scope>NUCLEOTIDE SEQUENCE</scope>
    <source>
        <strain evidence="3">Expedition CK06-06</strain>
    </source>
</reference>
<feature type="domain" description="Type II methyltransferase M.Eco57I C-terminal" evidence="2">
    <location>
        <begin position="24"/>
        <end position="246"/>
    </location>
</feature>